<feature type="domain" description="HD" evidence="3">
    <location>
        <begin position="14"/>
        <end position="173"/>
    </location>
</feature>
<protein>
    <submittedName>
        <fullName evidence="4">HD domain-containing protein</fullName>
    </submittedName>
</protein>
<evidence type="ECO:0000256" key="2">
    <source>
        <dbReference type="ARBA" id="ARBA00022801"/>
    </source>
</evidence>
<organism evidence="4 5">
    <name type="scientific">Helcococcus bovis</name>
    <dbReference type="NCBI Taxonomy" id="3153252"/>
    <lineage>
        <taxon>Bacteria</taxon>
        <taxon>Bacillati</taxon>
        <taxon>Bacillota</taxon>
        <taxon>Tissierellia</taxon>
        <taxon>Tissierellales</taxon>
        <taxon>Peptoniphilaceae</taxon>
        <taxon>Helcococcus</taxon>
    </lineage>
</organism>
<accession>A0ABW9F615</accession>
<sequence length="195" mass="22749">MAFEQDLKFILLLENMKKIYRRTKIIGEDRRENDAEHSWHIATMAMFLEKYSKNKIDVNHVIKMLLIHDLVEIFAGDTFAFDVNANKDKKNRELEAMSKLKSHLDISEAKMLENLWLEFEEKTTSEAIYANAMDRLQPLISNIFSENGGTWKEGNVKLSQVLARASLIKEVSEEIYEFIYAKIMENIEKGNIVKD</sequence>
<dbReference type="InterPro" id="IPR039356">
    <property type="entry name" value="YfbR/HDDC2"/>
</dbReference>
<evidence type="ECO:0000313" key="4">
    <source>
        <dbReference type="EMBL" id="MFM1524896.1"/>
    </source>
</evidence>
<evidence type="ECO:0000259" key="3">
    <source>
        <dbReference type="Pfam" id="PF13023"/>
    </source>
</evidence>
<name>A0ABW9F615_9FIRM</name>
<proteinExistence type="predicted"/>
<reference evidence="4 5" key="1">
    <citation type="journal article" date="2024" name="Front. Microbiol.">
        <title>Pangenomic and biochemical analyses of Helcococcus ovis reveal widespread tetracycline resistance and a novel bacterial species, Helcococcus bovis.</title>
        <authorList>
            <person name="Cunha F."/>
            <person name="Zhai Y."/>
            <person name="Casaro S."/>
            <person name="Jones K.L."/>
            <person name="Hernandez M."/>
            <person name="Bisinotto R.S."/>
            <person name="Kariyawasam S."/>
            <person name="Brown M.B."/>
            <person name="Phillips A."/>
            <person name="Jeong K.C."/>
            <person name="Galvao K.N."/>
        </authorList>
    </citation>
    <scope>NUCLEOTIDE SEQUENCE [LARGE SCALE GENOMIC DNA]</scope>
    <source>
        <strain evidence="4 5">KG197</strain>
    </source>
</reference>
<dbReference type="RefSeq" id="WP_408104800.1">
    <property type="nucleotide sequence ID" value="NZ_JBFNFH010000008.1"/>
</dbReference>
<evidence type="ECO:0000256" key="1">
    <source>
        <dbReference type="ARBA" id="ARBA00022723"/>
    </source>
</evidence>
<dbReference type="PANTHER" id="PTHR11845:SF13">
    <property type="entry name" value="5'-DEOXYNUCLEOTIDASE HDDC2"/>
    <property type="match status" value="1"/>
</dbReference>
<keyword evidence="2" id="KW-0378">Hydrolase</keyword>
<dbReference type="Proteomes" id="UP001629536">
    <property type="component" value="Unassembled WGS sequence"/>
</dbReference>
<dbReference type="Gene3D" id="1.10.3210.10">
    <property type="entry name" value="Hypothetical protein af1432"/>
    <property type="match status" value="1"/>
</dbReference>
<dbReference type="EMBL" id="JBFNFH010000008">
    <property type="protein sequence ID" value="MFM1524896.1"/>
    <property type="molecule type" value="Genomic_DNA"/>
</dbReference>
<keyword evidence="5" id="KW-1185">Reference proteome</keyword>
<dbReference type="SUPFAM" id="SSF109604">
    <property type="entry name" value="HD-domain/PDEase-like"/>
    <property type="match status" value="1"/>
</dbReference>
<keyword evidence="1" id="KW-0479">Metal-binding</keyword>
<dbReference type="Pfam" id="PF13023">
    <property type="entry name" value="HD_3"/>
    <property type="match status" value="1"/>
</dbReference>
<evidence type="ECO:0000313" key="5">
    <source>
        <dbReference type="Proteomes" id="UP001629536"/>
    </source>
</evidence>
<dbReference type="PANTHER" id="PTHR11845">
    <property type="entry name" value="5'-DEOXYNUCLEOTIDASE HDDC2"/>
    <property type="match status" value="1"/>
</dbReference>
<dbReference type="InterPro" id="IPR006674">
    <property type="entry name" value="HD_domain"/>
</dbReference>
<gene>
    <name evidence="4" type="ORF">ABGF40_04345</name>
</gene>
<comment type="caution">
    <text evidence="4">The sequence shown here is derived from an EMBL/GenBank/DDBJ whole genome shotgun (WGS) entry which is preliminary data.</text>
</comment>